<feature type="compositionally biased region" description="Basic and acidic residues" evidence="1">
    <location>
        <begin position="468"/>
        <end position="482"/>
    </location>
</feature>
<sequence>MSTPAQLDDGSHQSDNSRSDSELSFDELKDKIAAKVALLFGPGAREGPIPKLKARVMLRSLQFLDDKAVQQDDLHDMLRHLNHQEKPSVVSPYLDEDPDSAERKEILTWLKTTKFAYRHHGPLELLSPTMFTPLVWSAFAIAPIEQLRELRLYETAIPSMIGNLQGCLPTLMNICRNPRPFSVSVLSSDGNEDDGSVSTPANKKKRKAKDEAEGKSKNPRDQKNRKLVSPYFSWYRQQRHYANHSFQAYERDKGTCVLTAAPFPQVCHIIPHSARQYKDKVDQALKQLSALWGPQVENPHKLLDYEGYDRPRNMISLNCAFHTFWGKAMVALEPIETGKDGTWIIVQVRWMHNSKLGSRFDKERQTAQHVDINLDVKDILEPLSNEHNVPIRIINLESQRYIKDGHRFKITSEDPELLPSEDLLRLQYNLCRMAALVGAAEPDDDAYSDSDSDVATELTSVVGTDVEAWNRDLEEARVPTEGDRDEEQETRPKTNDE</sequence>
<evidence type="ECO:0000313" key="3">
    <source>
        <dbReference type="EMBL" id="TQN67011.1"/>
    </source>
</evidence>
<reference evidence="3 4" key="1">
    <citation type="journal article" date="2019" name="Sci. Rep.">
        <title>Colletotrichum shisoi sp. nov., an anthracnose pathogen of Perilla frutescens in Japan: molecular phylogenetic, morphological and genomic evidence.</title>
        <authorList>
            <person name="Gan P."/>
            <person name="Tsushima A."/>
            <person name="Hiroyama R."/>
            <person name="Narusaka M."/>
            <person name="Takano Y."/>
            <person name="Narusaka Y."/>
            <person name="Kawaradani M."/>
            <person name="Damm U."/>
            <person name="Shirasu K."/>
        </authorList>
    </citation>
    <scope>NUCLEOTIDE SEQUENCE [LARGE SCALE GENOMIC DNA]</scope>
    <source>
        <strain evidence="3 4">PG-2018a</strain>
    </source>
</reference>
<accession>A0A5Q4BJR3</accession>
<gene>
    <name evidence="3" type="ORF">CSHISOI_08442</name>
</gene>
<dbReference type="AlphaFoldDB" id="A0A5Q4BJR3"/>
<organism evidence="3 4">
    <name type="scientific">Colletotrichum shisoi</name>
    <dbReference type="NCBI Taxonomy" id="2078593"/>
    <lineage>
        <taxon>Eukaryota</taxon>
        <taxon>Fungi</taxon>
        <taxon>Dikarya</taxon>
        <taxon>Ascomycota</taxon>
        <taxon>Pezizomycotina</taxon>
        <taxon>Sordariomycetes</taxon>
        <taxon>Hypocreomycetidae</taxon>
        <taxon>Glomerellales</taxon>
        <taxon>Glomerellaceae</taxon>
        <taxon>Colletotrichum</taxon>
        <taxon>Colletotrichum destructivum species complex</taxon>
    </lineage>
</organism>
<feature type="compositionally biased region" description="Basic and acidic residues" evidence="1">
    <location>
        <begin position="9"/>
        <end position="24"/>
    </location>
</feature>
<evidence type="ECO:0000259" key="2">
    <source>
        <dbReference type="Pfam" id="PF13391"/>
    </source>
</evidence>
<proteinExistence type="predicted"/>
<name>A0A5Q4BJR3_9PEZI</name>
<comment type="caution">
    <text evidence="3">The sequence shown here is derived from an EMBL/GenBank/DDBJ whole genome shotgun (WGS) entry which is preliminary data.</text>
</comment>
<dbReference type="Pfam" id="PF13391">
    <property type="entry name" value="HNH_2"/>
    <property type="match status" value="1"/>
</dbReference>
<keyword evidence="4" id="KW-1185">Reference proteome</keyword>
<evidence type="ECO:0000256" key="1">
    <source>
        <dbReference type="SAM" id="MobiDB-lite"/>
    </source>
</evidence>
<feature type="region of interest" description="Disordered" evidence="1">
    <location>
        <begin position="1"/>
        <end position="24"/>
    </location>
</feature>
<feature type="non-terminal residue" evidence="3">
    <location>
        <position position="497"/>
    </location>
</feature>
<feature type="region of interest" description="Disordered" evidence="1">
    <location>
        <begin position="186"/>
        <end position="223"/>
    </location>
</feature>
<feature type="compositionally biased region" description="Basic and acidic residues" evidence="1">
    <location>
        <begin position="208"/>
        <end position="223"/>
    </location>
</feature>
<feature type="domain" description="HNH nuclease" evidence="2">
    <location>
        <begin position="256"/>
        <end position="332"/>
    </location>
</feature>
<dbReference type="EMBL" id="PUHP01001028">
    <property type="protein sequence ID" value="TQN67011.1"/>
    <property type="molecule type" value="Genomic_DNA"/>
</dbReference>
<dbReference type="Proteomes" id="UP000326340">
    <property type="component" value="Unassembled WGS sequence"/>
</dbReference>
<dbReference type="OrthoDB" id="5416097at2759"/>
<evidence type="ECO:0000313" key="4">
    <source>
        <dbReference type="Proteomes" id="UP000326340"/>
    </source>
</evidence>
<dbReference type="InterPro" id="IPR003615">
    <property type="entry name" value="HNH_nuc"/>
</dbReference>
<feature type="region of interest" description="Disordered" evidence="1">
    <location>
        <begin position="465"/>
        <end position="497"/>
    </location>
</feature>
<protein>
    <recommendedName>
        <fullName evidence="2">HNH nuclease domain-containing protein</fullName>
    </recommendedName>
</protein>